<sequence length="47" mass="5407">MAQTLYATYDGHVFIPEEKIDLLPNQRYSIRVEMSVSRGLFAPSHKP</sequence>
<dbReference type="AlphaFoldDB" id="A0A450V215"/>
<organism evidence="1">
    <name type="scientific">Candidatus Kentrum sp. LFY</name>
    <dbReference type="NCBI Taxonomy" id="2126342"/>
    <lineage>
        <taxon>Bacteria</taxon>
        <taxon>Pseudomonadati</taxon>
        <taxon>Pseudomonadota</taxon>
        <taxon>Gammaproteobacteria</taxon>
        <taxon>Candidatus Kentrum</taxon>
    </lineage>
</organism>
<reference evidence="1" key="1">
    <citation type="submission" date="2019-02" db="EMBL/GenBank/DDBJ databases">
        <authorList>
            <person name="Gruber-Vodicka R. H."/>
            <person name="Seah K. B. B."/>
        </authorList>
    </citation>
    <scope>NUCLEOTIDE SEQUENCE</scope>
    <source>
        <strain evidence="1">BECK_M6</strain>
    </source>
</reference>
<name>A0A450V215_9GAMM</name>
<accession>A0A450V215</accession>
<evidence type="ECO:0000313" key="1">
    <source>
        <dbReference type="EMBL" id="VFJ98860.1"/>
    </source>
</evidence>
<gene>
    <name evidence="1" type="ORF">BECKLFY1418A_GA0070994_108914</name>
</gene>
<proteinExistence type="predicted"/>
<dbReference type="EMBL" id="CAADFH010000089">
    <property type="protein sequence ID" value="VFJ98860.1"/>
    <property type="molecule type" value="Genomic_DNA"/>
</dbReference>
<protein>
    <submittedName>
        <fullName evidence="1">Uncharacterized protein</fullName>
    </submittedName>
</protein>
<dbReference type="SUPFAM" id="SSF141694">
    <property type="entry name" value="AF2212/PG0164-like"/>
    <property type="match status" value="1"/>
</dbReference>